<keyword evidence="7" id="KW-1185">Reference proteome</keyword>
<keyword evidence="3 5" id="KW-1133">Transmembrane helix</keyword>
<proteinExistence type="predicted"/>
<evidence type="ECO:0000313" key="6">
    <source>
        <dbReference type="EMBL" id="KAJ5354051.1"/>
    </source>
</evidence>
<keyword evidence="2 5" id="KW-0812">Transmembrane</keyword>
<gene>
    <name evidence="6" type="ORF">N7541_006615</name>
</gene>
<dbReference type="Proteomes" id="UP001148299">
    <property type="component" value="Unassembled WGS sequence"/>
</dbReference>
<dbReference type="PANTHER" id="PTHR31465:SF9">
    <property type="entry name" value="SPHINGOID LONG-CHAIN BASE TRANSPORTER RSB1"/>
    <property type="match status" value="1"/>
</dbReference>
<feature type="transmembrane region" description="Helical" evidence="5">
    <location>
        <begin position="29"/>
        <end position="47"/>
    </location>
</feature>
<protein>
    <submittedName>
        <fullName evidence="6">RTA1 like protein</fullName>
    </submittedName>
</protein>
<dbReference type="GO" id="GO:0000324">
    <property type="term" value="C:fungal-type vacuole"/>
    <property type="evidence" value="ECO:0007669"/>
    <property type="project" value="TreeGrafter"/>
</dbReference>
<keyword evidence="4 5" id="KW-0472">Membrane</keyword>
<organism evidence="6 7">
    <name type="scientific">Penicillium brevicompactum</name>
    <dbReference type="NCBI Taxonomy" id="5074"/>
    <lineage>
        <taxon>Eukaryota</taxon>
        <taxon>Fungi</taxon>
        <taxon>Dikarya</taxon>
        <taxon>Ascomycota</taxon>
        <taxon>Pezizomycotina</taxon>
        <taxon>Eurotiomycetes</taxon>
        <taxon>Eurotiomycetidae</taxon>
        <taxon>Eurotiales</taxon>
        <taxon>Aspergillaceae</taxon>
        <taxon>Penicillium</taxon>
    </lineage>
</organism>
<feature type="transmembrane region" description="Helical" evidence="5">
    <location>
        <begin position="85"/>
        <end position="107"/>
    </location>
</feature>
<evidence type="ECO:0000313" key="7">
    <source>
        <dbReference type="Proteomes" id="UP001148299"/>
    </source>
</evidence>
<feature type="transmembrane region" description="Helical" evidence="5">
    <location>
        <begin position="161"/>
        <end position="184"/>
    </location>
</feature>
<dbReference type="AlphaFoldDB" id="A0A9W9R5R8"/>
<dbReference type="Pfam" id="PF04479">
    <property type="entry name" value="RTA1"/>
    <property type="match status" value="1"/>
</dbReference>
<name>A0A9W9R5R8_PENBR</name>
<dbReference type="GO" id="GO:0005886">
    <property type="term" value="C:plasma membrane"/>
    <property type="evidence" value="ECO:0007669"/>
    <property type="project" value="TreeGrafter"/>
</dbReference>
<sequence length="291" mass="31912">MSTFDACTLQTCSLDLAYIQYLPSIAGNAFYLTLFSILLLAQVILLVHYRAWAFSATMICGLILEVLGYAGRVKLHYNPFGFTNFLLYLVCLTIAPAFFGAAIYLCLGRIIIIQEGENISRIKPRTYTIIFVTCDVISLILQAAGGAITSSAEDDVVRNEGINIMIAGLAFQVAAMGIFMAFGIDFTIRSNIRSPPVHTGYPIQNFSTSGQVESGGIPTATITIFIRSFFRVFELNGGFESSLANNEPVLMVLDGAMVSIGCLWLTILHPGVAIGRRWNTVKSRSRQYELN</sequence>
<dbReference type="PANTHER" id="PTHR31465">
    <property type="entry name" value="PROTEIN RTA1-RELATED"/>
    <property type="match status" value="1"/>
</dbReference>
<accession>A0A9W9R5R8</accession>
<feature type="transmembrane region" description="Helical" evidence="5">
    <location>
        <begin position="127"/>
        <end position="149"/>
    </location>
</feature>
<evidence type="ECO:0000256" key="2">
    <source>
        <dbReference type="ARBA" id="ARBA00022692"/>
    </source>
</evidence>
<reference evidence="6" key="1">
    <citation type="submission" date="2022-12" db="EMBL/GenBank/DDBJ databases">
        <authorList>
            <person name="Petersen C."/>
        </authorList>
    </citation>
    <scope>NUCLEOTIDE SEQUENCE</scope>
    <source>
        <strain evidence="6">IBT 35675</strain>
    </source>
</reference>
<evidence type="ECO:0000256" key="4">
    <source>
        <dbReference type="ARBA" id="ARBA00023136"/>
    </source>
</evidence>
<dbReference type="InterPro" id="IPR007568">
    <property type="entry name" value="RTA1"/>
</dbReference>
<evidence type="ECO:0000256" key="1">
    <source>
        <dbReference type="ARBA" id="ARBA00004141"/>
    </source>
</evidence>
<comment type="caution">
    <text evidence="6">The sequence shown here is derived from an EMBL/GenBank/DDBJ whole genome shotgun (WGS) entry which is preliminary data.</text>
</comment>
<reference evidence="6" key="2">
    <citation type="journal article" date="2023" name="IMA Fungus">
        <title>Comparative genomic study of the Penicillium genus elucidates a diverse pangenome and 15 lateral gene transfer events.</title>
        <authorList>
            <person name="Petersen C."/>
            <person name="Sorensen T."/>
            <person name="Nielsen M.R."/>
            <person name="Sondergaard T.E."/>
            <person name="Sorensen J.L."/>
            <person name="Fitzpatrick D.A."/>
            <person name="Frisvad J.C."/>
            <person name="Nielsen K.L."/>
        </authorList>
    </citation>
    <scope>NUCLEOTIDE SEQUENCE</scope>
    <source>
        <strain evidence="6">IBT 35675</strain>
    </source>
</reference>
<feature type="transmembrane region" description="Helical" evidence="5">
    <location>
        <begin position="54"/>
        <end position="73"/>
    </location>
</feature>
<comment type="subcellular location">
    <subcellularLocation>
        <location evidence="1">Membrane</location>
        <topology evidence="1">Multi-pass membrane protein</topology>
    </subcellularLocation>
</comment>
<dbReference type="EMBL" id="JAPZBR010000005">
    <property type="protein sequence ID" value="KAJ5354051.1"/>
    <property type="molecule type" value="Genomic_DNA"/>
</dbReference>
<evidence type="ECO:0000256" key="5">
    <source>
        <dbReference type="SAM" id="Phobius"/>
    </source>
</evidence>
<evidence type="ECO:0000256" key="3">
    <source>
        <dbReference type="ARBA" id="ARBA00022989"/>
    </source>
</evidence>